<evidence type="ECO:0000256" key="2">
    <source>
        <dbReference type="SAM" id="Phobius"/>
    </source>
</evidence>
<organism evidence="3 4">
    <name type="scientific">Paeniglutamicibacter antarcticus</name>
    <dbReference type="NCBI Taxonomy" id="494023"/>
    <lineage>
        <taxon>Bacteria</taxon>
        <taxon>Bacillati</taxon>
        <taxon>Actinomycetota</taxon>
        <taxon>Actinomycetes</taxon>
        <taxon>Micrococcales</taxon>
        <taxon>Micrococcaceae</taxon>
        <taxon>Paeniglutamicibacter</taxon>
    </lineage>
</organism>
<evidence type="ECO:0000313" key="3">
    <source>
        <dbReference type="EMBL" id="GAA5227275.1"/>
    </source>
</evidence>
<evidence type="ECO:0000256" key="1">
    <source>
        <dbReference type="SAM" id="MobiDB-lite"/>
    </source>
</evidence>
<name>A0ABP9TQM1_9MICC</name>
<feature type="region of interest" description="Disordered" evidence="1">
    <location>
        <begin position="423"/>
        <end position="446"/>
    </location>
</feature>
<proteinExistence type="predicted"/>
<feature type="compositionally biased region" description="Low complexity" evidence="1">
    <location>
        <begin position="226"/>
        <end position="241"/>
    </location>
</feature>
<keyword evidence="4" id="KW-1185">Reference proteome</keyword>
<reference evidence="4" key="1">
    <citation type="journal article" date="2019" name="Int. J. Syst. Evol. Microbiol.">
        <title>The Global Catalogue of Microorganisms (GCM) 10K type strain sequencing project: providing services to taxonomists for standard genome sequencing and annotation.</title>
        <authorList>
            <consortium name="The Broad Institute Genomics Platform"/>
            <consortium name="The Broad Institute Genome Sequencing Center for Infectious Disease"/>
            <person name="Wu L."/>
            <person name="Ma J."/>
        </authorList>
    </citation>
    <scope>NUCLEOTIDE SEQUENCE [LARGE SCALE GENOMIC DNA]</scope>
    <source>
        <strain evidence="4">JCM 18952</strain>
    </source>
</reference>
<gene>
    <name evidence="3" type="ORF">GCM10025778_18080</name>
</gene>
<accession>A0ABP9TQM1</accession>
<feature type="region of interest" description="Disordered" evidence="1">
    <location>
        <begin position="262"/>
        <end position="294"/>
    </location>
</feature>
<evidence type="ECO:0000313" key="4">
    <source>
        <dbReference type="Proteomes" id="UP001501257"/>
    </source>
</evidence>
<feature type="compositionally biased region" description="Pro residues" evidence="1">
    <location>
        <begin position="136"/>
        <end position="147"/>
    </location>
</feature>
<dbReference type="EMBL" id="BAABLK010000027">
    <property type="protein sequence ID" value="GAA5227275.1"/>
    <property type="molecule type" value="Genomic_DNA"/>
</dbReference>
<dbReference type="Gene3D" id="1.20.1260.10">
    <property type="match status" value="1"/>
</dbReference>
<evidence type="ECO:0008006" key="5">
    <source>
        <dbReference type="Google" id="ProtNLM"/>
    </source>
</evidence>
<sequence>MVMDQHPENPKHQHSSRPFRLTARGRALAVVAVFALAAGTLGTGVYLNRGSPTWQRILGTEPVIERVPKATDELPVLLEALDYILQFPKTTTSAKTTEALEGTESVLEEHVELLTPGALAALSSAAARETTGADPEAPPAAIPPLSPPEFAWRLAQTGNDLLEQALAAPEQESRRLAGSGIELGLQARTVLLATGAAQEKIEALPAPAPLPADGAGASTPSLSNVPEAEATPATASPEPSALGDGDTTTAQAGLPEFEFASCPVLVPGDTGPSDGAGVEAQDTSDPGPSEGAAVSLGSGQLLGEVIDAAYRLGYAYDVAGARTNAGLRTTAWDRSGVLVDFAESLEGQLDEGLDCAPLRQPAYQLPADAIENPMDSAHSGEGQLALLLRDAAAAQTGNAREYLFTAAWDHGLYTQQVTGTAPDFTQVKDVRQEPETAPGSPAAPGN</sequence>
<feature type="region of interest" description="Disordered" evidence="1">
    <location>
        <begin position="125"/>
        <end position="147"/>
    </location>
</feature>
<keyword evidence="2" id="KW-0812">Transmembrane</keyword>
<dbReference type="Proteomes" id="UP001501257">
    <property type="component" value="Unassembled WGS sequence"/>
</dbReference>
<keyword evidence="2" id="KW-0472">Membrane</keyword>
<comment type="caution">
    <text evidence="3">The sequence shown here is derived from an EMBL/GenBank/DDBJ whole genome shotgun (WGS) entry which is preliminary data.</text>
</comment>
<protein>
    <recommendedName>
        <fullName evidence="5">D-alanyl-D-alanine carboxypeptidase-like protein</fullName>
    </recommendedName>
</protein>
<dbReference type="InterPro" id="IPR012347">
    <property type="entry name" value="Ferritin-like"/>
</dbReference>
<keyword evidence="2" id="KW-1133">Transmembrane helix</keyword>
<feature type="region of interest" description="Disordered" evidence="1">
    <location>
        <begin position="206"/>
        <end position="250"/>
    </location>
</feature>
<feature type="transmembrane region" description="Helical" evidence="2">
    <location>
        <begin position="27"/>
        <end position="47"/>
    </location>
</feature>